<evidence type="ECO:0000259" key="1">
    <source>
        <dbReference type="Pfam" id="PF01207"/>
    </source>
</evidence>
<dbReference type="PANTHER" id="PTHR11082:SF36">
    <property type="entry name" value="DUS-LIKE FMN-BINDING DOMAIN-CONTAINING PROTEIN"/>
    <property type="match status" value="1"/>
</dbReference>
<dbReference type="NCBIfam" id="TIGR03277">
    <property type="entry name" value="methan_mark_9"/>
    <property type="match status" value="1"/>
</dbReference>
<dbReference type="PATRIC" id="fig|1392998.3.peg.1142"/>
<dbReference type="PANTHER" id="PTHR11082">
    <property type="entry name" value="TRNA-DIHYDROURIDINE SYNTHASE"/>
    <property type="match status" value="1"/>
</dbReference>
<protein>
    <submittedName>
        <fullName evidence="2">Putative methanogenesis marker domain 9</fullName>
    </submittedName>
</protein>
<evidence type="ECO:0000313" key="2">
    <source>
        <dbReference type="EMBL" id="KCZ72547.1"/>
    </source>
</evidence>
<feature type="domain" description="DUS-like FMN-binding" evidence="1">
    <location>
        <begin position="81"/>
        <end position="289"/>
    </location>
</feature>
<dbReference type="EMBL" id="JMIY01000002">
    <property type="protein sequence ID" value="KCZ72547.1"/>
    <property type="molecule type" value="Genomic_DNA"/>
</dbReference>
<sequence length="410" mass="45330">MINIKDLFNIRIGNISPKNPIALAPVAGITDSKFASRFKNAGLVILGGYNLDDRTNKAALKEIARGRSEFVSDDPMEFLRSELEATEGLTTIAVNVRAAAIEPFIEAARITKEFDAILEINAHCRQPEMLDLGVGEALLKDLPRLCDYIREIKKTGVVLSVKTRANVVNDVELAVSIRNAGADIIHIDAMQTQNDMNAHGAMHIHNAMNTHMNTHSTIHTRHTRGTIHQQGMDTGVIKRIRNSTDLFIIGNNSIVDFESAKEMFSHGADMVSVARAALSNPGTIDYLVDEVCSLQSLTGWYNAPKHICAGGDLRALAFCCLPVKPCALHSALKQAGISAEEFMRIKIDFARKTPIEYGEGTCFGSMTWCCKITKPCFLRDGVLEYTGLSDVEYMHIKKRLSEHILKHRKK</sequence>
<proteinExistence type="predicted"/>
<dbReference type="Gene3D" id="3.20.20.70">
    <property type="entry name" value="Aldolase class I"/>
    <property type="match status" value="1"/>
</dbReference>
<dbReference type="RefSeq" id="WP_320408804.1">
    <property type="nucleotide sequence ID" value="NZ_JMIY01000002.1"/>
</dbReference>
<name>A0A062V5F3_9EURY</name>
<reference evidence="2 3" key="1">
    <citation type="journal article" date="2013" name="Nature">
        <title>Anaerobic oxidation of methane coupled to nitrate reduction in a novel archaeal lineage.</title>
        <authorList>
            <person name="Haroon M.F."/>
            <person name="Hu S."/>
            <person name="Shi Y."/>
            <person name="Imelfort M."/>
            <person name="Keller J."/>
            <person name="Hugenholtz P."/>
            <person name="Yuan Z."/>
            <person name="Tyson G.W."/>
        </authorList>
    </citation>
    <scope>NUCLEOTIDE SEQUENCE [LARGE SCALE GENOMIC DNA]</scope>
    <source>
        <strain evidence="2 3">ANME-2d</strain>
    </source>
</reference>
<organism evidence="2 3">
    <name type="scientific">Candidatus Methanoperedens nitratireducens</name>
    <dbReference type="NCBI Taxonomy" id="1392998"/>
    <lineage>
        <taxon>Archaea</taxon>
        <taxon>Methanobacteriati</taxon>
        <taxon>Methanobacteriota</taxon>
        <taxon>Stenosarchaea group</taxon>
        <taxon>Methanomicrobia</taxon>
        <taxon>Methanosarcinales</taxon>
        <taxon>ANME-2 cluster</taxon>
        <taxon>Candidatus Methanoperedentaceae</taxon>
        <taxon>Candidatus Methanoperedens</taxon>
    </lineage>
</organism>
<dbReference type="AlphaFoldDB" id="A0A062V5F3"/>
<accession>A0A062V5F3</accession>
<dbReference type="InterPro" id="IPR017671">
    <property type="entry name" value="Methan_mark_9"/>
</dbReference>
<dbReference type="Proteomes" id="UP000027153">
    <property type="component" value="Unassembled WGS sequence"/>
</dbReference>
<gene>
    <name evidence="2" type="ORF">ANME2D_00976</name>
</gene>
<keyword evidence="3" id="KW-1185">Reference proteome</keyword>
<dbReference type="SUPFAM" id="SSF51395">
    <property type="entry name" value="FMN-linked oxidoreductases"/>
    <property type="match status" value="1"/>
</dbReference>
<dbReference type="InterPro" id="IPR013785">
    <property type="entry name" value="Aldolase_TIM"/>
</dbReference>
<comment type="caution">
    <text evidence="2">The sequence shown here is derived from an EMBL/GenBank/DDBJ whole genome shotgun (WGS) entry which is preliminary data.</text>
</comment>
<dbReference type="Pfam" id="PF01207">
    <property type="entry name" value="Dus"/>
    <property type="match status" value="1"/>
</dbReference>
<evidence type="ECO:0000313" key="3">
    <source>
        <dbReference type="Proteomes" id="UP000027153"/>
    </source>
</evidence>
<dbReference type="InterPro" id="IPR035587">
    <property type="entry name" value="DUS-like_FMN-bd"/>
</dbReference>